<dbReference type="PANTHER" id="PTHR38686:SF1">
    <property type="entry name" value="APOLIPOPROTEIN N-ACYLTRANSFERASE"/>
    <property type="match status" value="1"/>
</dbReference>
<dbReference type="GO" id="GO:0016410">
    <property type="term" value="F:N-acyltransferase activity"/>
    <property type="evidence" value="ECO:0007669"/>
    <property type="project" value="InterPro"/>
</dbReference>
<comment type="subcellular location">
    <subcellularLocation>
        <location evidence="1">Cell membrane</location>
        <topology evidence="1">Multi-pass membrane protein</topology>
    </subcellularLocation>
</comment>
<evidence type="ECO:0000256" key="6">
    <source>
        <dbReference type="ARBA" id="ARBA00023136"/>
    </source>
</evidence>
<feature type="transmembrane region" description="Helical" evidence="8">
    <location>
        <begin position="166"/>
        <end position="183"/>
    </location>
</feature>
<evidence type="ECO:0000256" key="7">
    <source>
        <dbReference type="ARBA" id="ARBA00023315"/>
    </source>
</evidence>
<evidence type="ECO:0000256" key="2">
    <source>
        <dbReference type="ARBA" id="ARBA00022475"/>
    </source>
</evidence>
<dbReference type="InterPro" id="IPR004563">
    <property type="entry name" value="Apolipo_AcylTrfase"/>
</dbReference>
<dbReference type="AlphaFoldDB" id="A0A7S2RU04"/>
<dbReference type="GO" id="GO:0005886">
    <property type="term" value="C:plasma membrane"/>
    <property type="evidence" value="ECO:0007669"/>
    <property type="project" value="UniProtKB-SubCell"/>
</dbReference>
<dbReference type="PROSITE" id="PS51257">
    <property type="entry name" value="PROKAR_LIPOPROTEIN"/>
    <property type="match status" value="1"/>
</dbReference>
<evidence type="ECO:0000256" key="8">
    <source>
        <dbReference type="SAM" id="Phobius"/>
    </source>
</evidence>
<organism evidence="10">
    <name type="scientific">Mucochytrium quahogii</name>
    <dbReference type="NCBI Taxonomy" id="96639"/>
    <lineage>
        <taxon>Eukaryota</taxon>
        <taxon>Sar</taxon>
        <taxon>Stramenopiles</taxon>
        <taxon>Bigyra</taxon>
        <taxon>Labyrinthulomycetes</taxon>
        <taxon>Thraustochytrida</taxon>
        <taxon>Thraustochytriidae</taxon>
        <taxon>Mucochytrium</taxon>
    </lineage>
</organism>
<evidence type="ECO:0000313" key="10">
    <source>
        <dbReference type="EMBL" id="CAD9680645.1"/>
    </source>
</evidence>
<dbReference type="GO" id="GO:0042158">
    <property type="term" value="P:lipoprotein biosynthetic process"/>
    <property type="evidence" value="ECO:0007669"/>
    <property type="project" value="InterPro"/>
</dbReference>
<keyword evidence="5 8" id="KW-1133">Transmembrane helix</keyword>
<evidence type="ECO:0000256" key="5">
    <source>
        <dbReference type="ARBA" id="ARBA00022989"/>
    </source>
</evidence>
<evidence type="ECO:0000256" key="3">
    <source>
        <dbReference type="ARBA" id="ARBA00022679"/>
    </source>
</evidence>
<evidence type="ECO:0000256" key="1">
    <source>
        <dbReference type="ARBA" id="ARBA00004651"/>
    </source>
</evidence>
<dbReference type="InterPro" id="IPR003010">
    <property type="entry name" value="C-N_Hydrolase"/>
</dbReference>
<feature type="transmembrane region" description="Helical" evidence="8">
    <location>
        <begin position="204"/>
        <end position="220"/>
    </location>
</feature>
<dbReference type="PROSITE" id="PS50263">
    <property type="entry name" value="CN_HYDROLASE"/>
    <property type="match status" value="1"/>
</dbReference>
<keyword evidence="6 8" id="KW-0472">Membrane</keyword>
<name>A0A7S2RU04_9STRA</name>
<keyword evidence="4 8" id="KW-0812">Transmembrane</keyword>
<dbReference type="Gene3D" id="3.60.110.10">
    <property type="entry name" value="Carbon-nitrogen hydrolase"/>
    <property type="match status" value="1"/>
</dbReference>
<feature type="transmembrane region" description="Helical" evidence="8">
    <location>
        <begin position="50"/>
        <end position="72"/>
    </location>
</feature>
<keyword evidence="3" id="KW-0808">Transferase</keyword>
<dbReference type="Pfam" id="PF00795">
    <property type="entry name" value="CN_hydrolase"/>
    <property type="match status" value="1"/>
</dbReference>
<keyword evidence="2" id="KW-1003">Cell membrane</keyword>
<dbReference type="EMBL" id="HBHK01011171">
    <property type="protein sequence ID" value="CAD9680645.1"/>
    <property type="molecule type" value="Transcribed_RNA"/>
</dbReference>
<feature type="transmembrane region" description="Helical" evidence="8">
    <location>
        <begin position="482"/>
        <end position="507"/>
    </location>
</feature>
<dbReference type="PANTHER" id="PTHR38686">
    <property type="entry name" value="APOLIPOPROTEIN N-ACYLTRANSFERASE"/>
    <property type="match status" value="1"/>
</dbReference>
<reference evidence="10" key="1">
    <citation type="submission" date="2021-01" db="EMBL/GenBank/DDBJ databases">
        <authorList>
            <person name="Corre E."/>
            <person name="Pelletier E."/>
            <person name="Niang G."/>
            <person name="Scheremetjew M."/>
            <person name="Finn R."/>
            <person name="Kale V."/>
            <person name="Holt S."/>
            <person name="Cochrane G."/>
            <person name="Meng A."/>
            <person name="Brown T."/>
            <person name="Cohen L."/>
        </authorList>
    </citation>
    <scope>NUCLEOTIDE SEQUENCE</scope>
    <source>
        <strain evidence="10">NY070348D</strain>
    </source>
</reference>
<accession>A0A7S2RU04</accession>
<feature type="transmembrane region" description="Helical" evidence="8">
    <location>
        <begin position="79"/>
        <end position="98"/>
    </location>
</feature>
<protein>
    <recommendedName>
        <fullName evidence="9">CN hydrolase domain-containing protein</fullName>
    </recommendedName>
</protein>
<dbReference type="SUPFAM" id="SSF56317">
    <property type="entry name" value="Carbon-nitrogen hydrolase"/>
    <property type="match status" value="1"/>
</dbReference>
<feature type="domain" description="CN hydrolase" evidence="9">
    <location>
        <begin position="237"/>
        <end position="475"/>
    </location>
</feature>
<proteinExistence type="predicted"/>
<evidence type="ECO:0000256" key="4">
    <source>
        <dbReference type="ARBA" id="ARBA00022692"/>
    </source>
</evidence>
<sequence length="542" mass="60560">MIKLSLRERGCALLLLLMFAFFGPGFQSIPLSGACFLLYYVGLVYCSERWYDFALIIIVHSVGFWLDYLYLFGRDGASVLFMSIFPIVFSTLMAITFIPPFKLLTKRYPRLSLESGGVYILPIAFTGVFSMITTWAPSGSWGNFGYFSVMDFAAFMQVTTLFGLDGVNFLLSWTVSHLFCWMTRRKRIQGTEAKKRTQRQLKRYIAVVFVVFFYSGARQLNSYGRFFQESIQDWEQDKINAVCLTGYDTEGVLRSRLNKTASVASQGLFINKADLSFDTPDLILWSEGSVSVANQAEKDVLFDGMKDIAIENNVMIGFGYMEVLEHPANGYTQKNMFSLILPNGTVGISYQKVHPVIKIEDSTEPGTDAVKPVDAGPRYGTINAAICFDYDFPDYMRKVARGASLILQPGEDWGPIGVLHARMGAMRALENGVTLFRCSSGGVSGVYDAYGNVLVETVLGSVEGETNAFTAQIPVTGAVWTLYTYLGGALGYCCVALSMLMLLLCLVPENTVRNIDLLYLFLYRPDIEMDEDPLLMQQTFDI</sequence>
<evidence type="ECO:0000259" key="9">
    <source>
        <dbReference type="PROSITE" id="PS50263"/>
    </source>
</evidence>
<gene>
    <name evidence="10" type="ORF">QSP1433_LOCUS6985</name>
</gene>
<dbReference type="InterPro" id="IPR036526">
    <property type="entry name" value="C-N_Hydrolase_sf"/>
</dbReference>
<feature type="transmembrane region" description="Helical" evidence="8">
    <location>
        <begin position="118"/>
        <end position="136"/>
    </location>
</feature>
<keyword evidence="7" id="KW-0012">Acyltransferase</keyword>